<dbReference type="InterPro" id="IPR000182">
    <property type="entry name" value="GNAT_dom"/>
</dbReference>
<keyword evidence="2" id="KW-0012">Acyltransferase</keyword>
<proteinExistence type="predicted"/>
<reference evidence="3" key="1">
    <citation type="journal article" date="2019" name="Int. J. Syst. Evol. Microbiol.">
        <title>The Global Catalogue of Microorganisms (GCM) 10K type strain sequencing project: providing services to taxonomists for standard genome sequencing and annotation.</title>
        <authorList>
            <consortium name="The Broad Institute Genomics Platform"/>
            <consortium name="The Broad Institute Genome Sequencing Center for Infectious Disease"/>
            <person name="Wu L."/>
            <person name="Ma J."/>
        </authorList>
    </citation>
    <scope>NUCLEOTIDE SEQUENCE [LARGE SCALE GENOMIC DNA]</scope>
    <source>
        <strain evidence="3">CCM 7224</strain>
    </source>
</reference>
<protein>
    <submittedName>
        <fullName evidence="2">GNAT family N-acetyltransferase</fullName>
        <ecNumber evidence="2">2.3.1.-</ecNumber>
    </submittedName>
</protein>
<name>A0ABV9UR38_9ACTN</name>
<keyword evidence="2" id="KW-0808">Transferase</keyword>
<sequence>MTTATLPPAALAASPSRTPTVRRRADAEFQIRRADERDALALAALSRPFVHAGALRERPLSLYAARACDFLVAQAPDGTLEGGLGLSEHAADGVLYNFCVAAHRQGSGMGSRLLQAAFARARSRALTTLFTATTGSGRLFLGHGFVPSHPDLAPAAWARTLDPARNARVLARAL</sequence>
<dbReference type="SUPFAM" id="SSF55729">
    <property type="entry name" value="Acyl-CoA N-acyltransferases (Nat)"/>
    <property type="match status" value="1"/>
</dbReference>
<dbReference type="Proteomes" id="UP001595834">
    <property type="component" value="Unassembled WGS sequence"/>
</dbReference>
<dbReference type="EC" id="2.3.1.-" evidence="2"/>
<dbReference type="GO" id="GO:0016746">
    <property type="term" value="F:acyltransferase activity"/>
    <property type="evidence" value="ECO:0007669"/>
    <property type="project" value="UniProtKB-KW"/>
</dbReference>
<dbReference type="RefSeq" id="WP_381228189.1">
    <property type="nucleotide sequence ID" value="NZ_BAAASQ010000057.1"/>
</dbReference>
<dbReference type="EMBL" id="JBHSIZ010000033">
    <property type="protein sequence ID" value="MFC4959667.1"/>
    <property type="molecule type" value="Genomic_DNA"/>
</dbReference>
<evidence type="ECO:0000259" key="1">
    <source>
        <dbReference type="PROSITE" id="PS51186"/>
    </source>
</evidence>
<dbReference type="Gene3D" id="3.40.630.30">
    <property type="match status" value="1"/>
</dbReference>
<evidence type="ECO:0000313" key="3">
    <source>
        <dbReference type="Proteomes" id="UP001595834"/>
    </source>
</evidence>
<keyword evidence="3" id="KW-1185">Reference proteome</keyword>
<feature type="domain" description="N-acetyltransferase" evidence="1">
    <location>
        <begin position="29"/>
        <end position="162"/>
    </location>
</feature>
<organism evidence="2 3">
    <name type="scientific">Streptomyces mauvecolor</name>
    <dbReference type="NCBI Taxonomy" id="58345"/>
    <lineage>
        <taxon>Bacteria</taxon>
        <taxon>Bacillati</taxon>
        <taxon>Actinomycetota</taxon>
        <taxon>Actinomycetes</taxon>
        <taxon>Kitasatosporales</taxon>
        <taxon>Streptomycetaceae</taxon>
        <taxon>Streptomyces</taxon>
    </lineage>
</organism>
<dbReference type="InterPro" id="IPR016181">
    <property type="entry name" value="Acyl_CoA_acyltransferase"/>
</dbReference>
<comment type="caution">
    <text evidence="2">The sequence shown here is derived from an EMBL/GenBank/DDBJ whole genome shotgun (WGS) entry which is preliminary data.</text>
</comment>
<accession>A0ABV9UR38</accession>
<dbReference type="PROSITE" id="PS51186">
    <property type="entry name" value="GNAT"/>
    <property type="match status" value="1"/>
</dbReference>
<gene>
    <name evidence="2" type="ORF">ACFPFX_25580</name>
</gene>
<evidence type="ECO:0000313" key="2">
    <source>
        <dbReference type="EMBL" id="MFC4959667.1"/>
    </source>
</evidence>
<dbReference type="Pfam" id="PF13508">
    <property type="entry name" value="Acetyltransf_7"/>
    <property type="match status" value="1"/>
</dbReference>